<dbReference type="Proteomes" id="UP000608890">
    <property type="component" value="Unassembled WGS sequence"/>
</dbReference>
<reference evidence="2" key="1">
    <citation type="journal article" date="2014" name="Int. J. Syst. Evol. Microbiol.">
        <title>Complete genome sequence of Corynebacterium casei LMG S-19264T (=DSM 44701T), isolated from a smear-ripened cheese.</title>
        <authorList>
            <consortium name="US DOE Joint Genome Institute (JGI-PGF)"/>
            <person name="Walter F."/>
            <person name="Albersmeier A."/>
            <person name="Kalinowski J."/>
            <person name="Ruckert C."/>
        </authorList>
    </citation>
    <scope>NUCLEOTIDE SEQUENCE</scope>
    <source>
        <strain evidence="2">CGMCC 4.7312</strain>
    </source>
</reference>
<dbReference type="EMBL" id="BMNB01000052">
    <property type="protein sequence ID" value="GGM66556.1"/>
    <property type="molecule type" value="Genomic_DNA"/>
</dbReference>
<evidence type="ECO:0000259" key="1">
    <source>
        <dbReference type="Pfam" id="PF18154"/>
    </source>
</evidence>
<dbReference type="InterPro" id="IPR040828">
    <property type="entry name" value="pPIWI_RE_REase"/>
</dbReference>
<feature type="domain" description="REase associating with pPIWI RE" evidence="1">
    <location>
        <begin position="318"/>
        <end position="427"/>
    </location>
</feature>
<reference evidence="2" key="2">
    <citation type="submission" date="2020-09" db="EMBL/GenBank/DDBJ databases">
        <authorList>
            <person name="Sun Q."/>
            <person name="Zhou Y."/>
        </authorList>
    </citation>
    <scope>NUCLEOTIDE SEQUENCE</scope>
    <source>
        <strain evidence="2">CGMCC 4.7312</strain>
    </source>
</reference>
<gene>
    <name evidence="2" type="ORF">GCM10011608_59810</name>
</gene>
<evidence type="ECO:0000313" key="3">
    <source>
        <dbReference type="Proteomes" id="UP000608890"/>
    </source>
</evidence>
<dbReference type="AlphaFoldDB" id="A0A917U937"/>
<evidence type="ECO:0000313" key="2">
    <source>
        <dbReference type="EMBL" id="GGM66556.1"/>
    </source>
</evidence>
<accession>A0A917U937</accession>
<dbReference type="Pfam" id="PF18154">
    <property type="entry name" value="pPIWI_RE_REase"/>
    <property type="match status" value="1"/>
</dbReference>
<comment type="caution">
    <text evidence="2">The sequence shown here is derived from an EMBL/GenBank/DDBJ whole genome shotgun (WGS) entry which is preliminary data.</text>
</comment>
<sequence>MWVASGPVFCRGVGLASALVTNAVNDDASTLGDLHARYLVTKAAVHAAKALTSPGWRPEQRLETLMECHGSVLAARGPGNPLPFGEFRQALSRDLAELLPDGVEPVELRGLSVVDQDGQVTEDAFDLDFEQRMLLHTLRKLDRGVSVLGVRELREEVEQETVYLALSKQGLQATYENGREDLIRYPSGHTAELADLRLPPSVVDFYQDIPYGSTHQGWWYACPICRWPMRLVLRKSAGVLAGSARCWHTPHAEMGASYLFRPTSDGSAAELLPEPRPERPAGREAVLFPDLDAIPEPMPADKHKALVRGIWRYTTIPGIPELALRDQLHKRGLDVDLWPSLDAYDLLVTIPGNGKCFKVDVKDYTSATTLASLIHAQEGDRGGAEWLVVPDYRAGQVPLLSEVCRKYGMKASTASAFAESACNQAGVRWA</sequence>
<organism evidence="2 3">
    <name type="scientific">Micromonospora sonchi</name>
    <dbReference type="NCBI Taxonomy" id="1763543"/>
    <lineage>
        <taxon>Bacteria</taxon>
        <taxon>Bacillati</taxon>
        <taxon>Actinomycetota</taxon>
        <taxon>Actinomycetes</taxon>
        <taxon>Micromonosporales</taxon>
        <taxon>Micromonosporaceae</taxon>
        <taxon>Micromonospora</taxon>
    </lineage>
</organism>
<name>A0A917U937_9ACTN</name>
<keyword evidence="3" id="KW-1185">Reference proteome</keyword>
<protein>
    <recommendedName>
        <fullName evidence="1">REase associating with pPIWI RE domain-containing protein</fullName>
    </recommendedName>
</protein>
<proteinExistence type="predicted"/>